<dbReference type="PROSITE" id="PS51257">
    <property type="entry name" value="PROKAR_LIPOPROTEIN"/>
    <property type="match status" value="1"/>
</dbReference>
<feature type="chain" id="PRO_5006712355" evidence="5">
    <location>
        <begin position="31"/>
        <end position="311"/>
    </location>
</feature>
<keyword evidence="3 5" id="KW-0732">Signal</keyword>
<evidence type="ECO:0000256" key="4">
    <source>
        <dbReference type="RuleBase" id="RU003512"/>
    </source>
</evidence>
<reference evidence="7" key="1">
    <citation type="submission" date="2015-05" db="EMBL/GenBank/DDBJ databases">
        <authorList>
            <person name="Urmite Genomes"/>
        </authorList>
    </citation>
    <scope>NUCLEOTIDE SEQUENCE [LARGE SCALE GENOMIC DNA]</scope>
    <source>
        <strain evidence="7">LF1</strain>
    </source>
</reference>
<evidence type="ECO:0000313" key="7">
    <source>
        <dbReference type="Proteomes" id="UP000199087"/>
    </source>
</evidence>
<dbReference type="Proteomes" id="UP000199087">
    <property type="component" value="Unassembled WGS sequence"/>
</dbReference>
<evidence type="ECO:0000256" key="1">
    <source>
        <dbReference type="ARBA" id="ARBA00011028"/>
    </source>
</evidence>
<evidence type="ECO:0000256" key="3">
    <source>
        <dbReference type="ARBA" id="ARBA00022729"/>
    </source>
</evidence>
<dbReference type="EMBL" id="CVRB01000001">
    <property type="protein sequence ID" value="CRK81217.1"/>
    <property type="molecule type" value="Genomic_DNA"/>
</dbReference>
<dbReference type="RefSeq" id="WP_090631917.1">
    <property type="nucleotide sequence ID" value="NZ_CVRB01000001.1"/>
</dbReference>
<evidence type="ECO:0000256" key="5">
    <source>
        <dbReference type="SAM" id="SignalP"/>
    </source>
</evidence>
<dbReference type="InterPro" id="IPR006127">
    <property type="entry name" value="ZnuA-like"/>
</dbReference>
<keyword evidence="7" id="KW-1185">Reference proteome</keyword>
<gene>
    <name evidence="6" type="ORF">BN000_01117</name>
</gene>
<dbReference type="AlphaFoldDB" id="A0A0U1NT58"/>
<name>A0A0U1NT58_9BACI</name>
<dbReference type="PRINTS" id="PR00690">
    <property type="entry name" value="ADHESNFAMILY"/>
</dbReference>
<proteinExistence type="inferred from homology"/>
<evidence type="ECO:0000313" key="6">
    <source>
        <dbReference type="EMBL" id="CRK81217.1"/>
    </source>
</evidence>
<sequence precursor="true">MLKFSKLPKIAGLAASVSLIFLLSACGSSSSTPSGDSSSKSTSNGKIKIVAAENFYGEVAKAVGGDHVEVSNILDNPNTDPHDFEPTPDVARTVSKAQMIIYNGVGYDAWMDKLINADSSSKSKSITKVADDVMGKKEGDNEHIWYNPDTMPKLAKKIADDLAKLDPSQAQTYQKNAQNFIDSLAPLQEKVQKLKQATGTKIDVSEPVFDYMANALNLDINDQKFSKAIDNGSEPSASDVAQLQSDIKDKKIKLLVYNTQNSGPTVENLVKMAKSSGVPVVKVTETEPKGKNYLQWMSDQLDQVAKALGIQ</sequence>
<dbReference type="InterPro" id="IPR006128">
    <property type="entry name" value="Lipoprotein_PsaA-like"/>
</dbReference>
<dbReference type="PRINTS" id="PR00691">
    <property type="entry name" value="ADHESINB"/>
</dbReference>
<dbReference type="STRING" id="1499688.BN000_01117"/>
<dbReference type="InterPro" id="IPR050492">
    <property type="entry name" value="Bact_metal-bind_prot9"/>
</dbReference>
<dbReference type="Pfam" id="PF01297">
    <property type="entry name" value="ZnuA"/>
    <property type="match status" value="1"/>
</dbReference>
<dbReference type="Gene3D" id="3.40.50.1980">
    <property type="entry name" value="Nitrogenase molybdenum iron protein domain"/>
    <property type="match status" value="2"/>
</dbReference>
<comment type="similarity">
    <text evidence="1 4">Belongs to the bacterial solute-binding protein 9 family.</text>
</comment>
<dbReference type="InterPro" id="IPR006129">
    <property type="entry name" value="AdhesinB"/>
</dbReference>
<dbReference type="PANTHER" id="PTHR42953:SF3">
    <property type="entry name" value="HIGH-AFFINITY ZINC UPTAKE SYSTEM PROTEIN ZNUA"/>
    <property type="match status" value="1"/>
</dbReference>
<evidence type="ECO:0000256" key="2">
    <source>
        <dbReference type="ARBA" id="ARBA00022448"/>
    </source>
</evidence>
<dbReference type="OrthoDB" id="9810636at2"/>
<protein>
    <submittedName>
        <fullName evidence="6">Periplasmic solute binding protein</fullName>
    </submittedName>
</protein>
<dbReference type="SUPFAM" id="SSF53807">
    <property type="entry name" value="Helical backbone' metal receptor"/>
    <property type="match status" value="1"/>
</dbReference>
<feature type="signal peptide" evidence="5">
    <location>
        <begin position="1"/>
        <end position="30"/>
    </location>
</feature>
<organism evidence="6 7">
    <name type="scientific">Neobacillus massiliamazoniensis</name>
    <dbReference type="NCBI Taxonomy" id="1499688"/>
    <lineage>
        <taxon>Bacteria</taxon>
        <taxon>Bacillati</taxon>
        <taxon>Bacillota</taxon>
        <taxon>Bacilli</taxon>
        <taxon>Bacillales</taxon>
        <taxon>Bacillaceae</taxon>
        <taxon>Neobacillus</taxon>
    </lineage>
</organism>
<keyword evidence="2 4" id="KW-0813">Transport</keyword>
<dbReference type="GO" id="GO:0007155">
    <property type="term" value="P:cell adhesion"/>
    <property type="evidence" value="ECO:0007669"/>
    <property type="project" value="InterPro"/>
</dbReference>
<dbReference type="PANTHER" id="PTHR42953">
    <property type="entry name" value="HIGH-AFFINITY ZINC UPTAKE SYSTEM PROTEIN ZNUA-RELATED"/>
    <property type="match status" value="1"/>
</dbReference>
<accession>A0A0U1NT58</accession>
<dbReference type="GO" id="GO:0046872">
    <property type="term" value="F:metal ion binding"/>
    <property type="evidence" value="ECO:0007669"/>
    <property type="project" value="InterPro"/>
</dbReference>
<dbReference type="GO" id="GO:0030001">
    <property type="term" value="P:metal ion transport"/>
    <property type="evidence" value="ECO:0007669"/>
    <property type="project" value="InterPro"/>
</dbReference>